<name>A0ABS6YBV7_9BACT</name>
<evidence type="ECO:0000256" key="5">
    <source>
        <dbReference type="ARBA" id="ARBA00023136"/>
    </source>
</evidence>
<evidence type="ECO:0000256" key="2">
    <source>
        <dbReference type="ARBA" id="ARBA00022475"/>
    </source>
</evidence>
<dbReference type="PROSITE" id="PS50850">
    <property type="entry name" value="MFS"/>
    <property type="match status" value="1"/>
</dbReference>
<feature type="transmembrane region" description="Helical" evidence="6">
    <location>
        <begin position="58"/>
        <end position="79"/>
    </location>
</feature>
<dbReference type="RefSeq" id="WP_219479784.1">
    <property type="nucleotide sequence ID" value="NZ_JAHXCT010000002.1"/>
</dbReference>
<gene>
    <name evidence="8" type="ORF">KZO38_03140</name>
</gene>
<keyword evidence="4 6" id="KW-1133">Transmembrane helix</keyword>
<organism evidence="8 9">
    <name type="scientific">Hoylesella nanceiensis</name>
    <dbReference type="NCBI Taxonomy" id="425941"/>
    <lineage>
        <taxon>Bacteria</taxon>
        <taxon>Pseudomonadati</taxon>
        <taxon>Bacteroidota</taxon>
        <taxon>Bacteroidia</taxon>
        <taxon>Bacteroidales</taxon>
        <taxon>Prevotellaceae</taxon>
        <taxon>Hoylesella</taxon>
    </lineage>
</organism>
<keyword evidence="9" id="KW-1185">Reference proteome</keyword>
<dbReference type="PANTHER" id="PTHR43702:SF3">
    <property type="entry name" value="PROTEIN TSGA"/>
    <property type="match status" value="1"/>
</dbReference>
<dbReference type="InterPro" id="IPR011701">
    <property type="entry name" value="MFS"/>
</dbReference>
<dbReference type="Proteomes" id="UP000788426">
    <property type="component" value="Unassembled WGS sequence"/>
</dbReference>
<dbReference type="InterPro" id="IPR020846">
    <property type="entry name" value="MFS_dom"/>
</dbReference>
<sequence>MDASSDKKQHKLTEQEYLIPFVMITLLFFLWGFARAILDVLNKHFQNELGITITQSAWIQVTTYLGYFLMAIPSGMFINKFGYRKGVVLGLILFAIGSFSFIPGVYIGGFNVFLLALFVIGCGLTFLETAANPYVTELGSPQTATSRLNLSQSFNGLGSLFATSVVGLFFFRETATSDAESTSRITDVLVPYVILGIIVLFIAFLFSRVSLPEIPHNDNCSNESFGSSLKKLALTRPFTYGLTALLAYEIAEISINSYFINFVTGMNWMSDSTASLLLTLALGFFMVGRFLGSYIMKYIRPQLVLTVCGLGASLCCALVLMNFKVISMVGLLGVYLFEAIMFPTIFSLALQNLGGLTKRASSLLMMTPIGGCGFLLMGYIADTTNHVLPFIIPAVGFNVVTLYAIYLLKGRRQINK</sequence>
<feature type="transmembrane region" description="Helical" evidence="6">
    <location>
        <begin position="191"/>
        <end position="211"/>
    </location>
</feature>
<dbReference type="PANTHER" id="PTHR43702">
    <property type="entry name" value="L-FUCOSE-PROTON SYMPORTER"/>
    <property type="match status" value="1"/>
</dbReference>
<protein>
    <submittedName>
        <fullName evidence="8">MFS transporter</fullName>
    </submittedName>
</protein>
<dbReference type="InterPro" id="IPR050375">
    <property type="entry name" value="MFS_TsgA-like"/>
</dbReference>
<feature type="transmembrane region" description="Helical" evidence="6">
    <location>
        <begin position="303"/>
        <end position="323"/>
    </location>
</feature>
<feature type="transmembrane region" description="Helical" evidence="6">
    <location>
        <begin position="112"/>
        <end position="131"/>
    </location>
</feature>
<keyword evidence="5 6" id="KW-0472">Membrane</keyword>
<feature type="transmembrane region" description="Helical" evidence="6">
    <location>
        <begin position="17"/>
        <end position="38"/>
    </location>
</feature>
<proteinExistence type="predicted"/>
<evidence type="ECO:0000256" key="3">
    <source>
        <dbReference type="ARBA" id="ARBA00022692"/>
    </source>
</evidence>
<dbReference type="EMBL" id="JAHXCT010000002">
    <property type="protein sequence ID" value="MBW4768757.1"/>
    <property type="molecule type" value="Genomic_DNA"/>
</dbReference>
<dbReference type="Pfam" id="PF07690">
    <property type="entry name" value="MFS_1"/>
    <property type="match status" value="1"/>
</dbReference>
<feature type="domain" description="Major facilitator superfamily (MFS) profile" evidence="7">
    <location>
        <begin position="20"/>
        <end position="412"/>
    </location>
</feature>
<feature type="transmembrane region" description="Helical" evidence="6">
    <location>
        <begin position="272"/>
        <end position="291"/>
    </location>
</feature>
<feature type="transmembrane region" description="Helical" evidence="6">
    <location>
        <begin position="362"/>
        <end position="381"/>
    </location>
</feature>
<feature type="transmembrane region" description="Helical" evidence="6">
    <location>
        <begin position="329"/>
        <end position="350"/>
    </location>
</feature>
<reference evidence="8 9" key="1">
    <citation type="submission" date="2021-07" db="EMBL/GenBank/DDBJ databases">
        <title>Genomic diversity and antimicrobial resistance of Prevotella spp. isolated from chronic lung disease airways.</title>
        <authorList>
            <person name="Webb K.A."/>
            <person name="Olagoke O.S."/>
            <person name="Baird T."/>
            <person name="Neill J."/>
            <person name="Pham A."/>
            <person name="Wells T.J."/>
            <person name="Ramsay K.A."/>
            <person name="Bell S.C."/>
            <person name="Sarovich D.S."/>
            <person name="Price E.P."/>
        </authorList>
    </citation>
    <scope>NUCLEOTIDE SEQUENCE [LARGE SCALE GENOMIC DNA]</scope>
    <source>
        <strain evidence="8 9">SCHI0011.S.12</strain>
    </source>
</reference>
<comment type="caution">
    <text evidence="8">The sequence shown here is derived from an EMBL/GenBank/DDBJ whole genome shotgun (WGS) entry which is preliminary data.</text>
</comment>
<comment type="subcellular location">
    <subcellularLocation>
        <location evidence="1">Cell inner membrane</location>
        <topology evidence="1">Multi-pass membrane protein</topology>
    </subcellularLocation>
</comment>
<evidence type="ECO:0000313" key="8">
    <source>
        <dbReference type="EMBL" id="MBW4768757.1"/>
    </source>
</evidence>
<keyword evidence="3 6" id="KW-0812">Transmembrane</keyword>
<accession>A0ABS6YBV7</accession>
<evidence type="ECO:0000256" key="6">
    <source>
        <dbReference type="SAM" id="Phobius"/>
    </source>
</evidence>
<evidence type="ECO:0000313" key="9">
    <source>
        <dbReference type="Proteomes" id="UP000788426"/>
    </source>
</evidence>
<feature type="transmembrane region" description="Helical" evidence="6">
    <location>
        <begin position="238"/>
        <end position="260"/>
    </location>
</feature>
<evidence type="ECO:0000256" key="1">
    <source>
        <dbReference type="ARBA" id="ARBA00004429"/>
    </source>
</evidence>
<feature type="transmembrane region" description="Helical" evidence="6">
    <location>
        <begin position="387"/>
        <end position="408"/>
    </location>
</feature>
<keyword evidence="2" id="KW-1003">Cell membrane</keyword>
<evidence type="ECO:0000256" key="4">
    <source>
        <dbReference type="ARBA" id="ARBA00022989"/>
    </source>
</evidence>
<evidence type="ECO:0000259" key="7">
    <source>
        <dbReference type="PROSITE" id="PS50850"/>
    </source>
</evidence>
<feature type="transmembrane region" description="Helical" evidence="6">
    <location>
        <begin position="86"/>
        <end position="106"/>
    </location>
</feature>
<feature type="transmembrane region" description="Helical" evidence="6">
    <location>
        <begin position="152"/>
        <end position="171"/>
    </location>
</feature>